<feature type="region of interest" description="Disordered" evidence="1">
    <location>
        <begin position="415"/>
        <end position="436"/>
    </location>
</feature>
<organism evidence="2">
    <name type="scientific">Aphanomyces astaci</name>
    <name type="common">Crayfish plague agent</name>
    <dbReference type="NCBI Taxonomy" id="112090"/>
    <lineage>
        <taxon>Eukaryota</taxon>
        <taxon>Sar</taxon>
        <taxon>Stramenopiles</taxon>
        <taxon>Oomycota</taxon>
        <taxon>Saprolegniomycetes</taxon>
        <taxon>Saprolegniales</taxon>
        <taxon>Verrucalvaceae</taxon>
        <taxon>Aphanomyces</taxon>
    </lineage>
</organism>
<protein>
    <submittedName>
        <fullName evidence="2">Uncharacterized protein</fullName>
    </submittedName>
</protein>
<feature type="compositionally biased region" description="Polar residues" evidence="1">
    <location>
        <begin position="137"/>
        <end position="147"/>
    </location>
</feature>
<dbReference type="RefSeq" id="XP_009833484.1">
    <property type="nucleotide sequence ID" value="XM_009835182.1"/>
</dbReference>
<feature type="compositionally biased region" description="Basic and acidic residues" evidence="1">
    <location>
        <begin position="1"/>
        <end position="12"/>
    </location>
</feature>
<feature type="compositionally biased region" description="Pro residues" evidence="1">
    <location>
        <begin position="181"/>
        <end position="193"/>
    </location>
</feature>
<dbReference type="EMBL" id="KI913134">
    <property type="protein sequence ID" value="ETV77178.1"/>
    <property type="molecule type" value="Genomic_DNA"/>
</dbReference>
<feature type="region of interest" description="Disordered" evidence="1">
    <location>
        <begin position="83"/>
        <end position="123"/>
    </location>
</feature>
<sequence length="436" mass="47825">MHHHPIAHEFSRHLISPMSHEGFAPPRGTQSHKRPTPSRPITSPITRTIWHRSATNSAGPILEPSPPWAHYTTKHISHAPTLGHASLQPTTIPWTLPHPQPTGPTATSVQDSDQHPTPLGQASVQPMETIGQAAYRATSSAKSVTHPSTKRPHSEVDPDLNLAYPSFTIPPSKRHQAMLYPPTPSYQPDPPDPTQHSQDSTDPPSHEEDLDEYDANTALQFPAVQLHVLMGRTRTTAALQCPDCGRLDHQGKPCDRFTYLDPRDRARSKSRHKSTPRGPKSPGAPPTTDLVPHLRQELSTYVDHRIVQATAPLQEEVDTLRADKEALTALVSATKRRLREATEHQQSEDQRKLTEAQNRLQTTITQQGTHQEAMAERLPIIESSLRTLIQAMQSVSSQLAGLAALGTPATRIPAAYPAQPTLTPSPSAPDGPVPLN</sequence>
<feature type="compositionally biased region" description="Basic and acidic residues" evidence="1">
    <location>
        <begin position="245"/>
        <end position="255"/>
    </location>
</feature>
<evidence type="ECO:0000256" key="1">
    <source>
        <dbReference type="SAM" id="MobiDB-lite"/>
    </source>
</evidence>
<dbReference type="GeneID" id="20811060"/>
<gene>
    <name evidence="2" type="ORF">H257_09064</name>
</gene>
<feature type="region of interest" description="Disordered" evidence="1">
    <location>
        <begin position="1"/>
        <end position="48"/>
    </location>
</feature>
<feature type="compositionally biased region" description="Low complexity" evidence="1">
    <location>
        <begin position="39"/>
        <end position="48"/>
    </location>
</feature>
<accession>W4GE06</accession>
<proteinExistence type="predicted"/>
<reference evidence="2" key="1">
    <citation type="submission" date="2013-12" db="EMBL/GenBank/DDBJ databases">
        <title>The Genome Sequence of Aphanomyces astaci APO3.</title>
        <authorList>
            <consortium name="The Broad Institute Genomics Platform"/>
            <person name="Russ C."/>
            <person name="Tyler B."/>
            <person name="van West P."/>
            <person name="Dieguez-Uribeondo J."/>
            <person name="Young S.K."/>
            <person name="Zeng Q."/>
            <person name="Gargeya S."/>
            <person name="Fitzgerald M."/>
            <person name="Abouelleil A."/>
            <person name="Alvarado L."/>
            <person name="Chapman S.B."/>
            <person name="Gainer-Dewar J."/>
            <person name="Goldberg J."/>
            <person name="Griggs A."/>
            <person name="Gujja S."/>
            <person name="Hansen M."/>
            <person name="Howarth C."/>
            <person name="Imamovic A."/>
            <person name="Ireland A."/>
            <person name="Larimer J."/>
            <person name="McCowan C."/>
            <person name="Murphy C."/>
            <person name="Pearson M."/>
            <person name="Poon T.W."/>
            <person name="Priest M."/>
            <person name="Roberts A."/>
            <person name="Saif S."/>
            <person name="Shea T."/>
            <person name="Sykes S."/>
            <person name="Wortman J."/>
            <person name="Nusbaum C."/>
            <person name="Birren B."/>
        </authorList>
    </citation>
    <scope>NUCLEOTIDE SEQUENCE [LARGE SCALE GENOMIC DNA]</scope>
    <source>
        <strain evidence="2">APO3</strain>
    </source>
</reference>
<feature type="compositionally biased region" description="Pro residues" evidence="1">
    <location>
        <begin position="426"/>
        <end position="436"/>
    </location>
</feature>
<feature type="region of interest" description="Disordered" evidence="1">
    <location>
        <begin position="135"/>
        <end position="210"/>
    </location>
</feature>
<dbReference type="VEuPathDB" id="FungiDB:H257_09064"/>
<feature type="region of interest" description="Disordered" evidence="1">
    <location>
        <begin position="243"/>
        <end position="291"/>
    </location>
</feature>
<dbReference type="AlphaFoldDB" id="W4GE06"/>
<name>W4GE06_APHAT</name>
<evidence type="ECO:0000313" key="2">
    <source>
        <dbReference type="EMBL" id="ETV77178.1"/>
    </source>
</evidence>